<gene>
    <name evidence="1" type="ORF">I6G56_07695</name>
</gene>
<accession>A0A7U4SSY9</accession>
<dbReference type="Pfam" id="PF13561">
    <property type="entry name" value="adh_short_C2"/>
    <property type="match status" value="1"/>
</dbReference>
<organism evidence="1 2">
    <name type="scientific">Burkholderia humptydooensis</name>
    <dbReference type="NCBI Taxonomy" id="430531"/>
    <lineage>
        <taxon>Bacteria</taxon>
        <taxon>Pseudomonadati</taxon>
        <taxon>Pseudomonadota</taxon>
        <taxon>Betaproteobacteria</taxon>
        <taxon>Burkholderiales</taxon>
        <taxon>Burkholderiaceae</taxon>
        <taxon>Burkholderia</taxon>
        <taxon>pseudomallei group</taxon>
    </lineage>
</organism>
<dbReference type="Gene3D" id="3.40.50.720">
    <property type="entry name" value="NAD(P)-binding Rossmann-like Domain"/>
    <property type="match status" value="1"/>
</dbReference>
<evidence type="ECO:0000313" key="1">
    <source>
        <dbReference type="EMBL" id="QPS44943.1"/>
    </source>
</evidence>
<proteinExistence type="predicted"/>
<name>A0A7U4SSY9_9BURK</name>
<sequence length="100" mass="10530">MSAVFRSTPIESLAGGSEFGRVHFAKARIGTERCSNAHHETVGRIDSEECIADEQREIPSGHLTNPEEIAGTVAFFICDEAAFIIGQSIAVNGGALVVGA</sequence>
<dbReference type="InterPro" id="IPR036291">
    <property type="entry name" value="NAD(P)-bd_dom_sf"/>
</dbReference>
<dbReference type="SUPFAM" id="SSF51735">
    <property type="entry name" value="NAD(P)-binding Rossmann-fold domains"/>
    <property type="match status" value="1"/>
</dbReference>
<dbReference type="AlphaFoldDB" id="A0A7U4SSY9"/>
<reference evidence="1 2" key="1">
    <citation type="submission" date="2020-12" db="EMBL/GenBank/DDBJ databases">
        <title>FDA dAtabase for Regulatory Grade micrObial Sequences (FDA-ARGOS): Supporting development and validation of Infectious Disease Dx tests.</title>
        <authorList>
            <person name="Nelson B."/>
            <person name="Plummer A."/>
            <person name="Tallon L."/>
            <person name="Sadzewicz L."/>
            <person name="Zhao X."/>
            <person name="Boylan J."/>
            <person name="Ott S."/>
            <person name="Bowen H."/>
            <person name="Vavikolanu K."/>
            <person name="Mehta A."/>
            <person name="Aluvathingal J."/>
            <person name="Nadendla S."/>
            <person name="Myers T."/>
            <person name="Yan Y."/>
            <person name="Sichtig H."/>
        </authorList>
    </citation>
    <scope>NUCLEOTIDE SEQUENCE [LARGE SCALE GENOMIC DNA]</scope>
    <source>
        <strain evidence="1 2">FDAARGOS_899</strain>
    </source>
</reference>
<dbReference type="Proteomes" id="UP000594943">
    <property type="component" value="Chromosome 1"/>
</dbReference>
<dbReference type="InterPro" id="IPR002347">
    <property type="entry name" value="SDR_fam"/>
</dbReference>
<protein>
    <submittedName>
        <fullName evidence="1">SDR family oxidoreductase</fullName>
    </submittedName>
</protein>
<accession>A0A7T2U3P9</accession>
<dbReference type="KEGG" id="bhg:I6G56_07695"/>
<dbReference type="RefSeq" id="WP_006029499.1">
    <property type="nucleotide sequence ID" value="NZ_CP013380.1"/>
</dbReference>
<dbReference type="EMBL" id="CP065686">
    <property type="protein sequence ID" value="QPS44943.1"/>
    <property type="molecule type" value="Genomic_DNA"/>
</dbReference>
<evidence type="ECO:0000313" key="2">
    <source>
        <dbReference type="Proteomes" id="UP000594943"/>
    </source>
</evidence>